<dbReference type="PANTHER" id="PTHR24376:SF243">
    <property type="entry name" value="C2H2-TYPE DOMAIN-CONTAINING PROTEIN"/>
    <property type="match status" value="1"/>
</dbReference>
<evidence type="ECO:0000256" key="7">
    <source>
        <dbReference type="ARBA" id="ARBA00023242"/>
    </source>
</evidence>
<evidence type="ECO:0000256" key="6">
    <source>
        <dbReference type="ARBA" id="ARBA00023125"/>
    </source>
</evidence>
<dbReference type="Gene3D" id="3.30.160.60">
    <property type="entry name" value="Classic Zinc Finger"/>
    <property type="match status" value="1"/>
</dbReference>
<keyword evidence="3" id="KW-0677">Repeat</keyword>
<evidence type="ECO:0000256" key="5">
    <source>
        <dbReference type="ARBA" id="ARBA00022833"/>
    </source>
</evidence>
<dbReference type="PROSITE" id="PS00028">
    <property type="entry name" value="ZINC_FINGER_C2H2_1"/>
    <property type="match status" value="1"/>
</dbReference>
<keyword evidence="6" id="KW-0238">DNA-binding</keyword>
<evidence type="ECO:0000256" key="2">
    <source>
        <dbReference type="ARBA" id="ARBA00022723"/>
    </source>
</evidence>
<feature type="compositionally biased region" description="Polar residues" evidence="8">
    <location>
        <begin position="394"/>
        <end position="410"/>
    </location>
</feature>
<dbReference type="OrthoDB" id="8117402at2759"/>
<keyword evidence="11" id="KW-1185">Reference proteome</keyword>
<feature type="compositionally biased region" description="Low complexity" evidence="8">
    <location>
        <begin position="530"/>
        <end position="540"/>
    </location>
</feature>
<keyword evidence="2" id="KW-0479">Metal-binding</keyword>
<dbReference type="InterPro" id="IPR013087">
    <property type="entry name" value="Znf_C2H2_type"/>
</dbReference>
<comment type="caution">
    <text evidence="10">The sequence shown here is derived from an EMBL/GenBank/DDBJ whole genome shotgun (WGS) entry which is preliminary data.</text>
</comment>
<comment type="subcellular location">
    <subcellularLocation>
        <location evidence="1">Nucleus</location>
    </subcellularLocation>
</comment>
<accession>A0A9W8YPJ3</accession>
<dbReference type="SMART" id="SM00355">
    <property type="entry name" value="ZnF_C2H2"/>
    <property type="match status" value="3"/>
</dbReference>
<reference evidence="10" key="1">
    <citation type="submission" date="2022-10" db="EMBL/GenBank/DDBJ databases">
        <title>Tapping the CABI collections for fungal endophytes: first genome assemblies for Collariella, Neodidymelliopsis, Ascochyta clinopodiicola, Didymella pomorum, Didymosphaeria variabile, Neocosmospora piperis and Neocucurbitaria cava.</title>
        <authorList>
            <person name="Hill R."/>
        </authorList>
    </citation>
    <scope>NUCLEOTIDE SEQUENCE</scope>
    <source>
        <strain evidence="10">IMI 355082</strain>
    </source>
</reference>
<gene>
    <name evidence="10" type="ORF">N0V93_006531</name>
</gene>
<keyword evidence="7" id="KW-0539">Nucleus</keyword>
<evidence type="ECO:0000256" key="1">
    <source>
        <dbReference type="ARBA" id="ARBA00004123"/>
    </source>
</evidence>
<dbReference type="GO" id="GO:0008270">
    <property type="term" value="F:zinc ion binding"/>
    <property type="evidence" value="ECO:0007669"/>
    <property type="project" value="UniProtKB-KW"/>
</dbReference>
<evidence type="ECO:0000259" key="9">
    <source>
        <dbReference type="PROSITE" id="PS00028"/>
    </source>
</evidence>
<feature type="compositionally biased region" description="Low complexity" evidence="8">
    <location>
        <begin position="449"/>
        <end position="486"/>
    </location>
</feature>
<sequence length="579" mass="65841">MQSIARSSSPEDGDIHNLEMKCYACEATFSSQEALRNHKVQMREEEYSKEPYLTHIYCHYCDQDFVTERAGKMHWDQVSSLCGPCHDKYALKLTMTSLQFHKEKQDINCPGCDTHFVHFSAFVHHVEFHECPVISQQTAAARCQKELDFARALERIDRMGSGMNRAKDFTIYLDGDRTSIPTNHLPARSAITVGASDPWPTEDPLVSPQTQVPNASHGLKPTQEHVTQMKLFEEQENDNGNEWQREEKAMTRARELVQADPDDPKGRNFDPKRHFCVYTKMYKCPRCKKRKGFKSWPALKQHMESAAHAFTKTVGCPCCKDTFKHLFSLAAHVESADKKCNLKHSDIFEIFLGQLTWNLVEVAGEHKSDGTTKFAISKKAEHQYGTAKPAQPRLTVSQHRVSASEPSTARLQLTSRALSQLERQPEEPLQQQSAAPWSDIYQQQFPPLMQSQQSHQARAQTQTIQNRTQIQAQAQAQAQNQHQLLQPSSSRAQNQARYQSQPEPPQLAQPPQRLARYQTQAHIQEHRQIQKTQEQQQTTRGLGGGLTELALAQVPAFPSEKNVNSEEMWSNDGDGDAGW</sequence>
<dbReference type="AlphaFoldDB" id="A0A9W8YPJ3"/>
<feature type="domain" description="C2H2-type" evidence="9">
    <location>
        <begin position="109"/>
        <end position="129"/>
    </location>
</feature>
<evidence type="ECO:0000256" key="3">
    <source>
        <dbReference type="ARBA" id="ARBA00022737"/>
    </source>
</evidence>
<dbReference type="EMBL" id="JAPEVB010000004">
    <property type="protein sequence ID" value="KAJ4389069.1"/>
    <property type="molecule type" value="Genomic_DNA"/>
</dbReference>
<organism evidence="10 11">
    <name type="scientific">Gnomoniopsis smithogilvyi</name>
    <dbReference type="NCBI Taxonomy" id="1191159"/>
    <lineage>
        <taxon>Eukaryota</taxon>
        <taxon>Fungi</taxon>
        <taxon>Dikarya</taxon>
        <taxon>Ascomycota</taxon>
        <taxon>Pezizomycotina</taxon>
        <taxon>Sordariomycetes</taxon>
        <taxon>Sordariomycetidae</taxon>
        <taxon>Diaporthales</taxon>
        <taxon>Gnomoniaceae</taxon>
        <taxon>Gnomoniopsis</taxon>
    </lineage>
</organism>
<dbReference type="GO" id="GO:0000978">
    <property type="term" value="F:RNA polymerase II cis-regulatory region sequence-specific DNA binding"/>
    <property type="evidence" value="ECO:0007669"/>
    <property type="project" value="TreeGrafter"/>
</dbReference>
<evidence type="ECO:0000313" key="10">
    <source>
        <dbReference type="EMBL" id="KAJ4389069.1"/>
    </source>
</evidence>
<name>A0A9W8YPJ3_9PEZI</name>
<evidence type="ECO:0000313" key="11">
    <source>
        <dbReference type="Proteomes" id="UP001140453"/>
    </source>
</evidence>
<dbReference type="Pfam" id="PF23165">
    <property type="entry name" value="zf-C2H2_FBX41"/>
    <property type="match status" value="1"/>
</dbReference>
<evidence type="ECO:0000256" key="4">
    <source>
        <dbReference type="ARBA" id="ARBA00022771"/>
    </source>
</evidence>
<dbReference type="GO" id="GO:0001228">
    <property type="term" value="F:DNA-binding transcription activator activity, RNA polymerase II-specific"/>
    <property type="evidence" value="ECO:0007669"/>
    <property type="project" value="TreeGrafter"/>
</dbReference>
<dbReference type="InterPro" id="IPR057038">
    <property type="entry name" value="FBX41/ZN365_Znf-C2H2"/>
</dbReference>
<keyword evidence="4" id="KW-0863">Zinc-finger</keyword>
<feature type="compositionally biased region" description="Polar residues" evidence="8">
    <location>
        <begin position="487"/>
        <end position="498"/>
    </location>
</feature>
<dbReference type="Proteomes" id="UP001140453">
    <property type="component" value="Unassembled WGS sequence"/>
</dbReference>
<evidence type="ECO:0000256" key="8">
    <source>
        <dbReference type="SAM" id="MobiDB-lite"/>
    </source>
</evidence>
<proteinExistence type="predicted"/>
<keyword evidence="5" id="KW-0862">Zinc</keyword>
<feature type="region of interest" description="Disordered" evidence="8">
    <location>
        <begin position="382"/>
        <end position="410"/>
    </location>
</feature>
<dbReference type="GO" id="GO:0005634">
    <property type="term" value="C:nucleus"/>
    <property type="evidence" value="ECO:0007669"/>
    <property type="project" value="UniProtKB-SubCell"/>
</dbReference>
<feature type="region of interest" description="Disordered" evidence="8">
    <location>
        <begin position="449"/>
        <end position="579"/>
    </location>
</feature>
<dbReference type="PANTHER" id="PTHR24376">
    <property type="entry name" value="ZINC FINGER PROTEIN"/>
    <property type="match status" value="1"/>
</dbReference>
<protein>
    <recommendedName>
        <fullName evidence="9">C2H2-type domain-containing protein</fullName>
    </recommendedName>
</protein>